<proteinExistence type="inferred from homology"/>
<evidence type="ECO:0000256" key="2">
    <source>
        <dbReference type="SAM" id="Coils"/>
    </source>
</evidence>
<keyword evidence="2" id="KW-0175">Coiled coil</keyword>
<dbReference type="EMBL" id="JADPIE010000003">
    <property type="protein sequence ID" value="MBF8436648.1"/>
    <property type="molecule type" value="Genomic_DNA"/>
</dbReference>
<evidence type="ECO:0000256" key="1">
    <source>
        <dbReference type="ARBA" id="ARBA00008591"/>
    </source>
</evidence>
<dbReference type="InterPro" id="IPR018445">
    <property type="entry name" value="Put_Phosphate_transp_reg"/>
</dbReference>
<name>A0A931F8K7_9FIRM</name>
<dbReference type="InterPro" id="IPR038078">
    <property type="entry name" value="PhoU-like_sf"/>
</dbReference>
<dbReference type="InterPro" id="IPR002727">
    <property type="entry name" value="DUF47"/>
</dbReference>
<protein>
    <submittedName>
        <fullName evidence="3">DUF47 family protein</fullName>
    </submittedName>
</protein>
<reference evidence="3" key="1">
    <citation type="submission" date="2020-11" db="EMBL/GenBank/DDBJ databases">
        <title>Halonatronomonas betainensis gen. nov., sp. nov. a novel haloalkaliphilic representative of the family Halanaerobiacae capable of betaine degradation.</title>
        <authorList>
            <person name="Boltyanskaya Y."/>
            <person name="Kevbrin V."/>
            <person name="Detkova E."/>
            <person name="Grouzdev D.S."/>
            <person name="Koziaeva V."/>
            <person name="Zhilina T."/>
        </authorList>
    </citation>
    <scope>NUCLEOTIDE SEQUENCE</scope>
    <source>
        <strain evidence="3">Z-7014</strain>
    </source>
</reference>
<dbReference type="AlphaFoldDB" id="A0A931F8K7"/>
<evidence type="ECO:0000313" key="4">
    <source>
        <dbReference type="Proteomes" id="UP000621436"/>
    </source>
</evidence>
<organism evidence="3 4">
    <name type="scientific">Halonatronomonas betaini</name>
    <dbReference type="NCBI Taxonomy" id="2778430"/>
    <lineage>
        <taxon>Bacteria</taxon>
        <taxon>Bacillati</taxon>
        <taxon>Bacillota</taxon>
        <taxon>Clostridia</taxon>
        <taxon>Halanaerobiales</taxon>
        <taxon>Halarsenatibacteraceae</taxon>
        <taxon>Halonatronomonas</taxon>
    </lineage>
</organism>
<keyword evidence="4" id="KW-1185">Reference proteome</keyword>
<dbReference type="PANTHER" id="PTHR36536">
    <property type="entry name" value="UPF0111 PROTEIN HI_1603"/>
    <property type="match status" value="1"/>
</dbReference>
<dbReference type="PANTHER" id="PTHR36536:SF3">
    <property type="entry name" value="UPF0111 PROTEIN HI_1603"/>
    <property type="match status" value="1"/>
</dbReference>
<gene>
    <name evidence="3" type="ORF">I0Q91_06150</name>
</gene>
<evidence type="ECO:0000313" key="3">
    <source>
        <dbReference type="EMBL" id="MBF8436648.1"/>
    </source>
</evidence>
<dbReference type="RefSeq" id="WP_270453556.1">
    <property type="nucleotide sequence ID" value="NZ_JADPIE010000003.1"/>
</dbReference>
<comment type="caution">
    <text evidence="3">The sequence shown here is derived from an EMBL/GenBank/DDBJ whole genome shotgun (WGS) entry which is preliminary data.</text>
</comment>
<sequence>MNGIVNKTGELAELYNKHALKVLDCLKEFDKALNIYLESGTTDEFKEFAHNVHRLETEADDLRREIVQLLIEKRFLVPNTRRDFMNLLKFTDKAADYAEGTLDFIILKSMDVTDEGKSKINKILELTIEQYNLLIEAIEYVFKDIHQAFTYVEKIADLESDIDVIETELINMLSERDDLSFALKVLYRDFLTRLTDISDIIEDAADEIELIVALRRV</sequence>
<feature type="coiled-coil region" evidence="2">
    <location>
        <begin position="45"/>
        <end position="72"/>
    </location>
</feature>
<dbReference type="Gene3D" id="1.20.58.220">
    <property type="entry name" value="Phosphate transport system protein phou homolog 2, domain 2"/>
    <property type="match status" value="1"/>
</dbReference>
<dbReference type="Proteomes" id="UP000621436">
    <property type="component" value="Unassembled WGS sequence"/>
</dbReference>
<dbReference type="Pfam" id="PF01865">
    <property type="entry name" value="PhoU_div"/>
    <property type="match status" value="1"/>
</dbReference>
<accession>A0A931F8K7</accession>
<comment type="similarity">
    <text evidence="1">Belongs to the UPF0111 family.</text>
</comment>
<dbReference type="SUPFAM" id="SSF109755">
    <property type="entry name" value="PhoU-like"/>
    <property type="match status" value="1"/>
</dbReference>